<dbReference type="InterPro" id="IPR000209">
    <property type="entry name" value="Peptidase_S8/S53_dom"/>
</dbReference>
<comment type="similarity">
    <text evidence="4">Belongs to the peptidase S8 family.</text>
</comment>
<evidence type="ECO:0000313" key="7">
    <source>
        <dbReference type="Proteomes" id="UP000070371"/>
    </source>
</evidence>
<organism evidence="6 7">
    <name type="scientific">Falsihalocynthiibacter arcticus</name>
    <dbReference type="NCBI Taxonomy" id="1579316"/>
    <lineage>
        <taxon>Bacteria</taxon>
        <taxon>Pseudomonadati</taxon>
        <taxon>Pseudomonadota</taxon>
        <taxon>Alphaproteobacteria</taxon>
        <taxon>Rhodobacterales</taxon>
        <taxon>Roseobacteraceae</taxon>
        <taxon>Falsihalocynthiibacter</taxon>
    </lineage>
</organism>
<dbReference type="SUPFAM" id="SSF51120">
    <property type="entry name" value="beta-Roll"/>
    <property type="match status" value="2"/>
</dbReference>
<dbReference type="PROSITE" id="PS51892">
    <property type="entry name" value="SUBTILASE"/>
    <property type="match status" value="1"/>
</dbReference>
<dbReference type="InterPro" id="IPR002884">
    <property type="entry name" value="P_dom"/>
</dbReference>
<dbReference type="GO" id="GO:0016020">
    <property type="term" value="C:membrane"/>
    <property type="evidence" value="ECO:0007669"/>
    <property type="project" value="TreeGrafter"/>
</dbReference>
<dbReference type="InterPro" id="IPR008979">
    <property type="entry name" value="Galactose-bd-like_sf"/>
</dbReference>
<keyword evidence="1" id="KW-0645">Protease</keyword>
<dbReference type="EMBL" id="CP014327">
    <property type="protein sequence ID" value="AML52231.1"/>
    <property type="molecule type" value="Genomic_DNA"/>
</dbReference>
<sequence length="652" mass="67831">MISGFGSSGEVVTTDRTDNEGYTTTNYMSTFNGTSAAAPMVAGVVTLMYDAEEGLGWRDVQTIFAYTGRHVGSVVDNATFAGSERTPWHFNAAENWNGGGLHFSNDYGYGLVDAHAAVRLAESWLTMGAVQTSLNARGSLASVAVAATIPDANATGTSFELQGGEAILVERVAVTLTFSTTFLGDMVIYLTSPEGEEHLLIANQAGGAVFDGAYTFESQAFRGERSDGTWTVRIADVGPGDILTVSDIVLTTTGSEISADDRYIFTDEFSDYAGTSNHRVAFDDTNGGADWINAAAVTSGVTLNFATGTGVIDGVAITVSGVENAYTGDGNDHVVLGDTATTAHQIHLGRGNDSVEVTAETIDGLWNTYDGGQGNDTFYFHVVSQSSGHVINLEDGVITYDGVAQASVARFEAVNVSGAAGSIGTSAQNVFYAQGNFGNTIDGRGGNDFINAGGGNDTLIGGNGNDYLDGGTGADRLYGGLGIDRANYINAASGLRVDLQITWSNTGEAAGDTYFSIENIGGSNHNDLLIGDAGANLLLGRNGNDTLYGREGVDRLYGQYGQDRLAGGTGNDFLNGGVGADTFVFGTGSGSDFVDDFVVNVDRIEICSGANNYSDLTFTTAGADTIISFSNVAIRLDDVLPGQLDAGDFAFV</sequence>
<accession>A0A126V1M4</accession>
<dbReference type="KEGG" id="hat:RC74_13980"/>
<dbReference type="PROSITE" id="PS00330">
    <property type="entry name" value="HEMOLYSIN_CALCIUM"/>
    <property type="match status" value="5"/>
</dbReference>
<dbReference type="InterPro" id="IPR023828">
    <property type="entry name" value="Peptidase_S8_Ser-AS"/>
</dbReference>
<evidence type="ECO:0000313" key="6">
    <source>
        <dbReference type="EMBL" id="AML52231.1"/>
    </source>
</evidence>
<dbReference type="GO" id="GO:0016485">
    <property type="term" value="P:protein processing"/>
    <property type="evidence" value="ECO:0007669"/>
    <property type="project" value="TreeGrafter"/>
</dbReference>
<dbReference type="Pfam" id="PF01483">
    <property type="entry name" value="P_proprotein"/>
    <property type="match status" value="1"/>
</dbReference>
<evidence type="ECO:0000256" key="4">
    <source>
        <dbReference type="PROSITE-ProRule" id="PRU01240"/>
    </source>
</evidence>
<feature type="domain" description="P/Homo B" evidence="5">
    <location>
        <begin position="119"/>
        <end position="258"/>
    </location>
</feature>
<dbReference type="STRING" id="1579316.RC74_13980"/>
<comment type="caution">
    <text evidence="4">Lacks conserved residue(s) required for the propagation of feature annotation.</text>
</comment>
<dbReference type="Pfam" id="PF00353">
    <property type="entry name" value="HemolysinCabind"/>
    <property type="match status" value="3"/>
</dbReference>
<dbReference type="Pfam" id="PF00082">
    <property type="entry name" value="Peptidase_S8"/>
    <property type="match status" value="1"/>
</dbReference>
<evidence type="ECO:0000256" key="2">
    <source>
        <dbReference type="ARBA" id="ARBA00022801"/>
    </source>
</evidence>
<evidence type="ECO:0000259" key="5">
    <source>
        <dbReference type="PROSITE" id="PS51829"/>
    </source>
</evidence>
<keyword evidence="2" id="KW-0378">Hydrolase</keyword>
<dbReference type="InterPro" id="IPR018511">
    <property type="entry name" value="Hemolysin-typ_Ca-bd_CS"/>
</dbReference>
<dbReference type="PANTHER" id="PTHR42884:SF14">
    <property type="entry name" value="NEUROENDOCRINE CONVERTASE 1"/>
    <property type="match status" value="1"/>
</dbReference>
<dbReference type="AlphaFoldDB" id="A0A126V1M4"/>
<dbReference type="PROSITE" id="PS51829">
    <property type="entry name" value="P_HOMO_B"/>
    <property type="match status" value="1"/>
</dbReference>
<dbReference type="InterPro" id="IPR011049">
    <property type="entry name" value="Serralysin-like_metalloprot_C"/>
</dbReference>
<dbReference type="InterPro" id="IPR036852">
    <property type="entry name" value="Peptidase_S8/S53_dom_sf"/>
</dbReference>
<dbReference type="GO" id="GO:0005737">
    <property type="term" value="C:cytoplasm"/>
    <property type="evidence" value="ECO:0007669"/>
    <property type="project" value="UniProtKB-ARBA"/>
</dbReference>
<dbReference type="Gene3D" id="3.40.50.200">
    <property type="entry name" value="Peptidase S8/S53 domain"/>
    <property type="match status" value="1"/>
</dbReference>
<name>A0A126V1M4_9RHOB</name>
<reference evidence="6 7" key="1">
    <citation type="submission" date="2016-02" db="EMBL/GenBank/DDBJ databases">
        <title>Complete genome sequence of Halocynthiibacter arcticus PAMC 20958t from arctic marine sediment.</title>
        <authorList>
            <person name="Lee Y.M."/>
            <person name="Baek K."/>
            <person name="Lee H.K."/>
            <person name="Shin S.C."/>
        </authorList>
    </citation>
    <scope>NUCLEOTIDE SEQUENCE [LARGE SCALE GENOMIC DNA]</scope>
    <source>
        <strain evidence="6">PAMC 20958</strain>
    </source>
</reference>
<dbReference type="PRINTS" id="PR00313">
    <property type="entry name" value="CABNDNGRPT"/>
</dbReference>
<evidence type="ECO:0000256" key="1">
    <source>
        <dbReference type="ARBA" id="ARBA00022670"/>
    </source>
</evidence>
<dbReference type="PROSITE" id="PS00138">
    <property type="entry name" value="SUBTILASE_SER"/>
    <property type="match status" value="1"/>
</dbReference>
<dbReference type="InterPro" id="IPR001343">
    <property type="entry name" value="Hemolysn_Ca-bd"/>
</dbReference>
<dbReference type="PANTHER" id="PTHR42884">
    <property type="entry name" value="PROPROTEIN CONVERTASE SUBTILISIN/KEXIN-RELATED"/>
    <property type="match status" value="1"/>
</dbReference>
<protein>
    <recommendedName>
        <fullName evidence="5">P/Homo B domain-containing protein</fullName>
    </recommendedName>
</protein>
<dbReference type="GO" id="GO:0005509">
    <property type="term" value="F:calcium ion binding"/>
    <property type="evidence" value="ECO:0007669"/>
    <property type="project" value="InterPro"/>
</dbReference>
<dbReference type="OrthoDB" id="9795675at2"/>
<keyword evidence="3" id="KW-0720">Serine protease</keyword>
<keyword evidence="7" id="KW-1185">Reference proteome</keyword>
<dbReference type="GO" id="GO:0012505">
    <property type="term" value="C:endomembrane system"/>
    <property type="evidence" value="ECO:0007669"/>
    <property type="project" value="UniProtKB-ARBA"/>
</dbReference>
<dbReference type="Gene3D" id="2.60.120.260">
    <property type="entry name" value="Galactose-binding domain-like"/>
    <property type="match status" value="1"/>
</dbReference>
<dbReference type="SUPFAM" id="SSF52743">
    <property type="entry name" value="Subtilisin-like"/>
    <property type="match status" value="1"/>
</dbReference>
<proteinExistence type="inferred from homology"/>
<dbReference type="Gene3D" id="2.150.10.10">
    <property type="entry name" value="Serralysin-like metalloprotease, C-terminal"/>
    <property type="match status" value="2"/>
</dbReference>
<gene>
    <name evidence="6" type="ORF">RC74_13980</name>
</gene>
<evidence type="ECO:0000256" key="3">
    <source>
        <dbReference type="ARBA" id="ARBA00022825"/>
    </source>
</evidence>
<dbReference type="GO" id="GO:0004252">
    <property type="term" value="F:serine-type endopeptidase activity"/>
    <property type="evidence" value="ECO:0007669"/>
    <property type="project" value="InterPro"/>
</dbReference>
<dbReference type="SUPFAM" id="SSF49785">
    <property type="entry name" value="Galactose-binding domain-like"/>
    <property type="match status" value="1"/>
</dbReference>
<dbReference type="Proteomes" id="UP000070371">
    <property type="component" value="Chromosome"/>
</dbReference>